<organism evidence="5 6">
    <name type="scientific">Nonomuraea bangladeshensis</name>
    <dbReference type="NCBI Taxonomy" id="404385"/>
    <lineage>
        <taxon>Bacteria</taxon>
        <taxon>Bacillati</taxon>
        <taxon>Actinomycetota</taxon>
        <taxon>Actinomycetes</taxon>
        <taxon>Streptosporangiales</taxon>
        <taxon>Streptosporangiaceae</taxon>
        <taxon>Nonomuraea</taxon>
    </lineage>
</organism>
<dbReference type="InterPro" id="IPR016032">
    <property type="entry name" value="Sig_transdc_resp-reg_C-effctor"/>
</dbReference>
<sequence length="241" mass="26303">MNDGVSLERLTRRLEEVVGELRGLPVDVERVDDDAVVRARILQAARAARALRAMHPVGSKDTGRQEQRSRRDVLDVLEGGVSMRTIVHASVLDDPLKAARIRQLHAAGDLHRVVDEPIQQVLIFDRSVAFVRLTPVAEAPGALVIRQQSLIAALVDLFELTWAKAREVTEPAHRLTAREREVLALIAEGRSNGAVARALSITEAAVGKHVASLFAKLEIPAGADDNRRVLAVLAYLRGAVQ</sequence>
<protein>
    <submittedName>
        <fullName evidence="5">Helix-turn-helix transcriptional regulator</fullName>
    </submittedName>
</protein>
<dbReference type="SMART" id="SM00421">
    <property type="entry name" value="HTH_LUXR"/>
    <property type="match status" value="1"/>
</dbReference>
<dbReference type="PRINTS" id="PR00038">
    <property type="entry name" value="HTHLUXR"/>
</dbReference>
<dbReference type="Gene3D" id="1.10.10.10">
    <property type="entry name" value="Winged helix-like DNA-binding domain superfamily/Winged helix DNA-binding domain"/>
    <property type="match status" value="1"/>
</dbReference>
<keyword evidence="1" id="KW-0805">Transcription regulation</keyword>
<dbReference type="Pfam" id="PF00196">
    <property type="entry name" value="GerE"/>
    <property type="match status" value="1"/>
</dbReference>
<evidence type="ECO:0000256" key="3">
    <source>
        <dbReference type="ARBA" id="ARBA00023163"/>
    </source>
</evidence>
<dbReference type="InterPro" id="IPR000792">
    <property type="entry name" value="Tscrpt_reg_LuxR_C"/>
</dbReference>
<keyword evidence="3" id="KW-0804">Transcription</keyword>
<dbReference type="SUPFAM" id="SSF46894">
    <property type="entry name" value="C-terminal effector domain of the bipartite response regulators"/>
    <property type="match status" value="1"/>
</dbReference>
<dbReference type="EMBL" id="JBFARM010000001">
    <property type="protein sequence ID" value="MEV4284489.1"/>
    <property type="molecule type" value="Genomic_DNA"/>
</dbReference>
<keyword evidence="6" id="KW-1185">Reference proteome</keyword>
<reference evidence="5 6" key="1">
    <citation type="submission" date="2024-06" db="EMBL/GenBank/DDBJ databases">
        <title>The Natural Products Discovery Center: Release of the First 8490 Sequenced Strains for Exploring Actinobacteria Biosynthetic Diversity.</title>
        <authorList>
            <person name="Kalkreuter E."/>
            <person name="Kautsar S.A."/>
            <person name="Yang D."/>
            <person name="Bader C.D."/>
            <person name="Teijaro C.N."/>
            <person name="Fluegel L."/>
            <person name="Davis C.M."/>
            <person name="Simpson J.R."/>
            <person name="Lauterbach L."/>
            <person name="Steele A.D."/>
            <person name="Gui C."/>
            <person name="Meng S."/>
            <person name="Li G."/>
            <person name="Viehrig K."/>
            <person name="Ye F."/>
            <person name="Su P."/>
            <person name="Kiefer A.F."/>
            <person name="Nichols A."/>
            <person name="Cepeda A.J."/>
            <person name="Yan W."/>
            <person name="Fan B."/>
            <person name="Jiang Y."/>
            <person name="Adhikari A."/>
            <person name="Zheng C.-J."/>
            <person name="Schuster L."/>
            <person name="Cowan T.M."/>
            <person name="Smanski M.J."/>
            <person name="Chevrette M.G."/>
            <person name="De Carvalho L.P.S."/>
            <person name="Shen B."/>
        </authorList>
    </citation>
    <scope>NUCLEOTIDE SEQUENCE [LARGE SCALE GENOMIC DNA]</scope>
    <source>
        <strain evidence="5 6">NPDC049574</strain>
    </source>
</reference>
<keyword evidence="2" id="KW-0238">DNA-binding</keyword>
<accession>A0ABV3GWP5</accession>
<feature type="domain" description="HTH luxR-type" evidence="4">
    <location>
        <begin position="168"/>
        <end position="238"/>
    </location>
</feature>
<evidence type="ECO:0000313" key="6">
    <source>
        <dbReference type="Proteomes" id="UP001552427"/>
    </source>
</evidence>
<dbReference type="PANTHER" id="PTHR44688:SF25">
    <property type="entry name" value="HTH LUXR-TYPE DOMAIN-CONTAINING PROTEIN"/>
    <property type="match status" value="1"/>
</dbReference>
<dbReference type="RefSeq" id="WP_364444879.1">
    <property type="nucleotide sequence ID" value="NZ_JBFARM010000001.1"/>
</dbReference>
<dbReference type="PROSITE" id="PS50043">
    <property type="entry name" value="HTH_LUXR_2"/>
    <property type="match status" value="1"/>
</dbReference>
<dbReference type="InterPro" id="IPR036388">
    <property type="entry name" value="WH-like_DNA-bd_sf"/>
</dbReference>
<evidence type="ECO:0000259" key="4">
    <source>
        <dbReference type="PROSITE" id="PS50043"/>
    </source>
</evidence>
<dbReference type="Proteomes" id="UP001552427">
    <property type="component" value="Unassembled WGS sequence"/>
</dbReference>
<name>A0ABV3GWP5_9ACTN</name>
<evidence type="ECO:0000256" key="1">
    <source>
        <dbReference type="ARBA" id="ARBA00023015"/>
    </source>
</evidence>
<evidence type="ECO:0000313" key="5">
    <source>
        <dbReference type="EMBL" id="MEV4284489.1"/>
    </source>
</evidence>
<comment type="caution">
    <text evidence="5">The sequence shown here is derived from an EMBL/GenBank/DDBJ whole genome shotgun (WGS) entry which is preliminary data.</text>
</comment>
<evidence type="ECO:0000256" key="2">
    <source>
        <dbReference type="ARBA" id="ARBA00023125"/>
    </source>
</evidence>
<proteinExistence type="predicted"/>
<dbReference type="PANTHER" id="PTHR44688">
    <property type="entry name" value="DNA-BINDING TRANSCRIPTIONAL ACTIVATOR DEVR_DOSR"/>
    <property type="match status" value="1"/>
</dbReference>
<gene>
    <name evidence="5" type="ORF">AB0K40_03195</name>
</gene>
<dbReference type="CDD" id="cd06170">
    <property type="entry name" value="LuxR_C_like"/>
    <property type="match status" value="1"/>
</dbReference>